<proteinExistence type="predicted"/>
<name>A0A371PVS7_STRIH</name>
<reference evidence="2 3" key="1">
    <citation type="submission" date="2018-08" db="EMBL/GenBank/DDBJ databases">
        <title>Streptomyces NEAU-D10 sp. nov., a novel Actinomycete isolated from soil.</title>
        <authorList>
            <person name="Jin L."/>
        </authorList>
    </citation>
    <scope>NUCLEOTIDE SEQUENCE [LARGE SCALE GENOMIC DNA]</scope>
    <source>
        <strain evidence="2 3">NEAU-D10</strain>
    </source>
</reference>
<protein>
    <submittedName>
        <fullName evidence="2">Uncharacterized protein</fullName>
    </submittedName>
</protein>
<dbReference type="Proteomes" id="UP000262477">
    <property type="component" value="Unassembled WGS sequence"/>
</dbReference>
<accession>A0A371PVS7</accession>
<dbReference type="AlphaFoldDB" id="A0A371PVS7"/>
<gene>
    <name evidence="2" type="ORF">DY245_31415</name>
</gene>
<evidence type="ECO:0000313" key="2">
    <source>
        <dbReference type="EMBL" id="REK86585.1"/>
    </source>
</evidence>
<dbReference type="RefSeq" id="WP_128510581.1">
    <property type="nucleotide sequence ID" value="NZ_QUAC01000243.1"/>
</dbReference>
<evidence type="ECO:0000313" key="3">
    <source>
        <dbReference type="Proteomes" id="UP000262477"/>
    </source>
</evidence>
<dbReference type="EMBL" id="QUAC01000243">
    <property type="protein sequence ID" value="REK86585.1"/>
    <property type="molecule type" value="Genomic_DNA"/>
</dbReference>
<keyword evidence="3" id="KW-1185">Reference proteome</keyword>
<feature type="compositionally biased region" description="Basic residues" evidence="1">
    <location>
        <begin position="417"/>
        <end position="429"/>
    </location>
</feature>
<organism evidence="2 3">
    <name type="scientific">Streptomyces inhibens</name>
    <dbReference type="NCBI Taxonomy" id="2293571"/>
    <lineage>
        <taxon>Bacteria</taxon>
        <taxon>Bacillati</taxon>
        <taxon>Actinomycetota</taxon>
        <taxon>Actinomycetes</taxon>
        <taxon>Kitasatosporales</taxon>
        <taxon>Streptomycetaceae</taxon>
        <taxon>Streptomyces</taxon>
    </lineage>
</organism>
<comment type="caution">
    <text evidence="2">The sequence shown here is derived from an EMBL/GenBank/DDBJ whole genome shotgun (WGS) entry which is preliminary data.</text>
</comment>
<evidence type="ECO:0000256" key="1">
    <source>
        <dbReference type="SAM" id="MobiDB-lite"/>
    </source>
</evidence>
<sequence>MNHTTRLALRLALSLVDPATADELAERLRPELLDLLADRFGLPKGVVEELLGGDAAQMRAALSIDPEEWLLGAAELGDPVVGLALWHAVFRDAEDDRRGAMIKIPDLLATLLHAADLADPRWYDDGGLFPVLYETRVGRSLVPILTSGFPGLNVVGLAVFGVHLPPQAVVDACLSLLELWGSTEPFTRLLDLLEDIPTLDPGHPWLPDLLRQAIDAPDPESLLREHRPAGEWADPDHVRALLELRYGDGPSVKPDGLDWDLIRREHERLPLGKAPGYSGNYGPGLLRLTQWEGCPADLVRESFCNDPYETARCAAELPFEFLAEAAAHDIPQSPILQRGIREGRLPLHRVLTEMTPAADILRALPYDHEPTRKAVADLVDPLGADPVNWLTYYDRMRRFPRHSVAGLIADVTDPGSRKKRCTSWPRPRKANFPPGHTPEDSRAAFLGMFECAPQEVQIAVVPHFDPLAVQQFLLEGNPSPAVRDAVAAAHGLPAQLAMAAGYARDDKLEYLLDLDEPAVDAQLFRHFSLDRSEGARLLAGRLRGGGTRPVPEELLAELDDIVVSQDRDRLLAGLGSGDLSVARRVLGRLQLHLPASRLRLLIAVWERGGPDAVREILAMDRLPVTLRRQTEKLLDVPDGLERLRARLAEEEAPDRLAAYLIRPGDRPEKRLNRLLSEGLEPPWSALVAAHRAGTLSADLVDALVEERPDCPRELLLAGLGNGPERWGSWTDAALRNGSLTLEDLLDHTAPAEAAADLLHRYRYGHPDDRFPDETWRPVRERVAALAREHLGSDAEAWSVCLRLLPTFAGTLPELAATAGAITRVPG</sequence>
<dbReference type="OrthoDB" id="3439521at2"/>
<feature type="region of interest" description="Disordered" evidence="1">
    <location>
        <begin position="416"/>
        <end position="437"/>
    </location>
</feature>